<reference evidence="10 11" key="1">
    <citation type="submission" date="2018-05" db="EMBL/GenBank/DDBJ databases">
        <title>Genomic Encyclopedia of Type Strains, Phase IV (KMG-IV): sequencing the most valuable type-strain genomes for metagenomic binning, comparative biology and taxonomic classification.</title>
        <authorList>
            <person name="Goeker M."/>
        </authorList>
    </citation>
    <scope>NUCLEOTIDE SEQUENCE [LARGE SCALE GENOMIC DNA]</scope>
    <source>
        <strain evidence="10 11">DSM 19792</strain>
    </source>
</reference>
<protein>
    <recommendedName>
        <fullName evidence="4">dTDP-4-dehydrorhamnose 3,5-epimerase</fullName>
        <ecNumber evidence="3">5.1.3.13</ecNumber>
    </recommendedName>
    <alternativeName>
        <fullName evidence="6">Thymidine diphospho-4-keto-rhamnose 3,5-epimerase</fullName>
    </alternativeName>
    <alternativeName>
        <fullName evidence="5">dTDP-4-keto-6-deoxyglucose 3,5-epimerase</fullName>
    </alternativeName>
    <alternativeName>
        <fullName evidence="7">dTDP-6-deoxy-D-xylo-4-hexulose 3,5-epimerase</fullName>
    </alternativeName>
</protein>
<keyword evidence="11" id="KW-1185">Reference proteome</keyword>
<dbReference type="RefSeq" id="WP_110253213.1">
    <property type="nucleotide sequence ID" value="NZ_QJKB01000001.1"/>
</dbReference>
<dbReference type="AlphaFoldDB" id="A0A318K0F9"/>
<feature type="active site" description="Proton donor" evidence="8">
    <location>
        <position position="136"/>
    </location>
</feature>
<comment type="function">
    <text evidence="2">Catalyzes the epimerization of the C3' and C5'positions of dTDP-6-deoxy-D-xylo-4-hexulose, forming dTDP-6-deoxy-L-lyxo-4-hexulose.</text>
</comment>
<evidence type="ECO:0000256" key="6">
    <source>
        <dbReference type="ARBA" id="ARBA00031424"/>
    </source>
</evidence>
<dbReference type="Pfam" id="PF00908">
    <property type="entry name" value="dTDP_sugar_isom"/>
    <property type="match status" value="1"/>
</dbReference>
<evidence type="ECO:0000256" key="1">
    <source>
        <dbReference type="ARBA" id="ARBA00001298"/>
    </source>
</evidence>
<evidence type="ECO:0000256" key="8">
    <source>
        <dbReference type="PIRSR" id="PIRSR600888-1"/>
    </source>
</evidence>
<sequence>MSDRFDLIPTPLAGLHLLKRKPLGDERGYLERMFCADELASFGWQQPISQINRTLTVKKGTFRGLHMQRPPYTEMKLITCLKGEVWDVAVDVRRDSPTFLQWHAVILSAENKCSYLLPEGFAHGFQTLTDEVEMMYCHSQRYMPTHELGLNILDEKLGINLPLAISEISGKDRVFPMLNNEFSGVSV</sequence>
<dbReference type="InterPro" id="IPR014710">
    <property type="entry name" value="RmlC-like_jellyroll"/>
</dbReference>
<dbReference type="PANTHER" id="PTHR21047:SF2">
    <property type="entry name" value="THYMIDINE DIPHOSPHO-4-KETO-RHAMNOSE 3,5-EPIMERASE"/>
    <property type="match status" value="1"/>
</dbReference>
<evidence type="ECO:0000256" key="3">
    <source>
        <dbReference type="ARBA" id="ARBA00012098"/>
    </source>
</evidence>
<comment type="caution">
    <text evidence="10">The sequence shown here is derived from an EMBL/GenBank/DDBJ whole genome shotgun (WGS) entry which is preliminary data.</text>
</comment>
<dbReference type="EC" id="5.1.3.13" evidence="3"/>
<dbReference type="GO" id="GO:0005829">
    <property type="term" value="C:cytosol"/>
    <property type="evidence" value="ECO:0007669"/>
    <property type="project" value="TreeGrafter"/>
</dbReference>
<dbReference type="CDD" id="cd00438">
    <property type="entry name" value="cupin_RmlC"/>
    <property type="match status" value="1"/>
</dbReference>
<evidence type="ECO:0000313" key="11">
    <source>
        <dbReference type="Proteomes" id="UP000247792"/>
    </source>
</evidence>
<proteinExistence type="predicted"/>
<evidence type="ECO:0000256" key="5">
    <source>
        <dbReference type="ARBA" id="ARBA00029758"/>
    </source>
</evidence>
<comment type="catalytic activity">
    <reaction evidence="1">
        <text>dTDP-4-dehydro-6-deoxy-alpha-D-glucose = dTDP-4-dehydro-beta-L-rhamnose</text>
        <dbReference type="Rhea" id="RHEA:16969"/>
        <dbReference type="ChEBI" id="CHEBI:57649"/>
        <dbReference type="ChEBI" id="CHEBI:62830"/>
        <dbReference type="EC" id="5.1.3.13"/>
    </reaction>
</comment>
<dbReference type="GO" id="GO:0008830">
    <property type="term" value="F:dTDP-4-dehydrorhamnose 3,5-epimerase activity"/>
    <property type="evidence" value="ECO:0007669"/>
    <property type="project" value="UniProtKB-EC"/>
</dbReference>
<dbReference type="InterPro" id="IPR011051">
    <property type="entry name" value="RmlC_Cupin_sf"/>
</dbReference>
<dbReference type="PANTHER" id="PTHR21047">
    <property type="entry name" value="DTDP-6-DEOXY-D-GLUCOSE-3,5 EPIMERASE"/>
    <property type="match status" value="1"/>
</dbReference>
<dbReference type="Gene3D" id="2.60.120.10">
    <property type="entry name" value="Jelly Rolls"/>
    <property type="match status" value="1"/>
</dbReference>
<organism evidence="10 11">
    <name type="scientific">Undibacterium pigrum</name>
    <dbReference type="NCBI Taxonomy" id="401470"/>
    <lineage>
        <taxon>Bacteria</taxon>
        <taxon>Pseudomonadati</taxon>
        <taxon>Pseudomonadota</taxon>
        <taxon>Betaproteobacteria</taxon>
        <taxon>Burkholderiales</taxon>
        <taxon>Oxalobacteraceae</taxon>
        <taxon>Undibacterium</taxon>
    </lineage>
</organism>
<evidence type="ECO:0000313" key="10">
    <source>
        <dbReference type="EMBL" id="PXX46764.1"/>
    </source>
</evidence>
<name>A0A318K0F9_9BURK</name>
<evidence type="ECO:0000256" key="7">
    <source>
        <dbReference type="ARBA" id="ARBA00033311"/>
    </source>
</evidence>
<accession>A0A318K0F9</accession>
<dbReference type="InterPro" id="IPR000888">
    <property type="entry name" value="RmlC-like"/>
</dbReference>
<feature type="active site" description="Proton acceptor" evidence="8">
    <location>
        <position position="66"/>
    </location>
</feature>
<dbReference type="OrthoDB" id="9800680at2"/>
<dbReference type="Proteomes" id="UP000247792">
    <property type="component" value="Unassembled WGS sequence"/>
</dbReference>
<evidence type="ECO:0000256" key="9">
    <source>
        <dbReference type="PIRSR" id="PIRSR600888-3"/>
    </source>
</evidence>
<dbReference type="GO" id="GO:0019305">
    <property type="term" value="P:dTDP-rhamnose biosynthetic process"/>
    <property type="evidence" value="ECO:0007669"/>
    <property type="project" value="TreeGrafter"/>
</dbReference>
<dbReference type="EMBL" id="QJKB01000001">
    <property type="protein sequence ID" value="PXX46764.1"/>
    <property type="molecule type" value="Genomic_DNA"/>
</dbReference>
<feature type="site" description="Participates in a stacking interaction with the thymidine ring of dTDP-4-oxo-6-deoxyglucose" evidence="9">
    <location>
        <position position="142"/>
    </location>
</feature>
<dbReference type="GO" id="GO:0000271">
    <property type="term" value="P:polysaccharide biosynthetic process"/>
    <property type="evidence" value="ECO:0007669"/>
    <property type="project" value="TreeGrafter"/>
</dbReference>
<evidence type="ECO:0000256" key="4">
    <source>
        <dbReference type="ARBA" id="ARBA00019595"/>
    </source>
</evidence>
<gene>
    <name evidence="10" type="ORF">DFR42_101339</name>
</gene>
<dbReference type="SUPFAM" id="SSF51182">
    <property type="entry name" value="RmlC-like cupins"/>
    <property type="match status" value="1"/>
</dbReference>
<evidence type="ECO:0000256" key="2">
    <source>
        <dbReference type="ARBA" id="ARBA00001997"/>
    </source>
</evidence>